<dbReference type="PANTHER" id="PTHR44755:SF11">
    <property type="entry name" value="ATRIAL NATRIURETIC PEPTIDE RECEPTOR 3 ISOFORM X1"/>
    <property type="match status" value="1"/>
</dbReference>
<keyword evidence="2" id="KW-0812">Transmembrane</keyword>
<dbReference type="SUPFAM" id="SSF53822">
    <property type="entry name" value="Periplasmic binding protein-like I"/>
    <property type="match status" value="2"/>
</dbReference>
<feature type="domain" description="Receptor ligand binding region" evidence="6">
    <location>
        <begin position="307"/>
        <end position="439"/>
    </location>
</feature>
<dbReference type="InterPro" id="IPR028082">
    <property type="entry name" value="Peripla_BP_I"/>
</dbReference>
<evidence type="ECO:0000259" key="6">
    <source>
        <dbReference type="Pfam" id="PF01094"/>
    </source>
</evidence>
<evidence type="ECO:0000313" key="7">
    <source>
        <dbReference type="EMBL" id="KAK7499955.1"/>
    </source>
</evidence>
<dbReference type="EMBL" id="JACVVK020000040">
    <property type="protein sequence ID" value="KAK7499955.1"/>
    <property type="molecule type" value="Genomic_DNA"/>
</dbReference>
<dbReference type="AlphaFoldDB" id="A0ABD0LKE0"/>
<proteinExistence type="predicted"/>
<gene>
    <name evidence="7" type="ORF">BaRGS_00008803</name>
</gene>
<evidence type="ECO:0000313" key="8">
    <source>
        <dbReference type="Proteomes" id="UP001519460"/>
    </source>
</evidence>
<keyword evidence="4" id="KW-0472">Membrane</keyword>
<keyword evidence="3" id="KW-1133">Transmembrane helix</keyword>
<comment type="subcellular location">
    <subcellularLocation>
        <location evidence="1">Membrane</location>
    </subcellularLocation>
</comment>
<protein>
    <recommendedName>
        <fullName evidence="6">Receptor ligand binding region domain-containing protein</fullName>
    </recommendedName>
</protein>
<keyword evidence="8" id="KW-1185">Reference proteome</keyword>
<evidence type="ECO:0000256" key="3">
    <source>
        <dbReference type="ARBA" id="ARBA00022989"/>
    </source>
</evidence>
<evidence type="ECO:0000256" key="5">
    <source>
        <dbReference type="SAM" id="SignalP"/>
    </source>
</evidence>
<comment type="caution">
    <text evidence="7">The sequence shown here is derived from an EMBL/GenBank/DDBJ whole genome shotgun (WGS) entry which is preliminary data.</text>
</comment>
<name>A0ABD0LKE0_9CAEN</name>
<sequence>MDFKKEMAMSFSGGPHGGAKLSLLTSITILVAAVLCGGPPGCEAVDVTMAVLLPFDDSYLFSYRRVAPAIQMAIEELNEDPRLKLKHKLFVKYNDTKCNIAEGMDRAINFYIKQQVDVFMGPVCDFAVAPVARQARFWHIPMISCGAMALDFSKYRETTYQLLTRVGPVNFGSLSNLVSRQWDHFSWKKLKLLYSKDGQDFLIKGFCHLLTEALHYTLKDIRPDLEQDYFRLDEKHQDFEELLRDEVGLEYGGRWRSVDSKCRLPAVFALLLAAVLCGGPRACEGFLVRMGVLLPNDDRYLFSVHHVYPAIEVVAEFLNREPSMKVKLYVEYADTQCSIAQAMNSAIQLYAGGEVDVFLGPVCDFAVAPVARQARYWHIPMISCGAMALDFSKYRKTTYPLLTRVGPVNFGLLSSLVSRQWDHFGWKKLKLLYSKDGQDFVQPGFCHLLVEALHYTLKDIRPDLEQDYFRLDERQKDFEALLREEVGLEYGGR</sequence>
<organism evidence="7 8">
    <name type="scientific">Batillaria attramentaria</name>
    <dbReference type="NCBI Taxonomy" id="370345"/>
    <lineage>
        <taxon>Eukaryota</taxon>
        <taxon>Metazoa</taxon>
        <taxon>Spiralia</taxon>
        <taxon>Lophotrochozoa</taxon>
        <taxon>Mollusca</taxon>
        <taxon>Gastropoda</taxon>
        <taxon>Caenogastropoda</taxon>
        <taxon>Sorbeoconcha</taxon>
        <taxon>Cerithioidea</taxon>
        <taxon>Batillariidae</taxon>
        <taxon>Batillaria</taxon>
    </lineage>
</organism>
<reference evidence="7 8" key="1">
    <citation type="journal article" date="2023" name="Sci. Data">
        <title>Genome assembly of the Korean intertidal mud-creeper Batillaria attramentaria.</title>
        <authorList>
            <person name="Patra A.K."/>
            <person name="Ho P.T."/>
            <person name="Jun S."/>
            <person name="Lee S.J."/>
            <person name="Kim Y."/>
            <person name="Won Y.J."/>
        </authorList>
    </citation>
    <scope>NUCLEOTIDE SEQUENCE [LARGE SCALE GENOMIC DNA]</scope>
    <source>
        <strain evidence="7">Wonlab-2016</strain>
    </source>
</reference>
<dbReference type="InterPro" id="IPR052612">
    <property type="entry name" value="ANP_Clearance_Receptor"/>
</dbReference>
<feature type="domain" description="Receptor ligand binding region" evidence="6">
    <location>
        <begin position="66"/>
        <end position="213"/>
    </location>
</feature>
<dbReference type="InterPro" id="IPR001828">
    <property type="entry name" value="ANF_lig-bd_rcpt"/>
</dbReference>
<dbReference type="Proteomes" id="UP001519460">
    <property type="component" value="Unassembled WGS sequence"/>
</dbReference>
<evidence type="ECO:0000256" key="2">
    <source>
        <dbReference type="ARBA" id="ARBA00022692"/>
    </source>
</evidence>
<evidence type="ECO:0000256" key="1">
    <source>
        <dbReference type="ARBA" id="ARBA00004370"/>
    </source>
</evidence>
<dbReference type="Gene3D" id="3.40.50.2300">
    <property type="match status" value="2"/>
</dbReference>
<keyword evidence="5" id="KW-0732">Signal</keyword>
<dbReference type="Pfam" id="PF01094">
    <property type="entry name" value="ANF_receptor"/>
    <property type="match status" value="2"/>
</dbReference>
<feature type="signal peptide" evidence="5">
    <location>
        <begin position="1"/>
        <end position="44"/>
    </location>
</feature>
<dbReference type="PANTHER" id="PTHR44755">
    <property type="entry name" value="NATRIURETIC PEPTIDE RECEPTOR 3-RELATED"/>
    <property type="match status" value="1"/>
</dbReference>
<evidence type="ECO:0000256" key="4">
    <source>
        <dbReference type="ARBA" id="ARBA00023136"/>
    </source>
</evidence>
<feature type="chain" id="PRO_5044810567" description="Receptor ligand binding region domain-containing protein" evidence="5">
    <location>
        <begin position="45"/>
        <end position="493"/>
    </location>
</feature>
<accession>A0ABD0LKE0</accession>
<dbReference type="GO" id="GO:0016020">
    <property type="term" value="C:membrane"/>
    <property type="evidence" value="ECO:0007669"/>
    <property type="project" value="UniProtKB-SubCell"/>
</dbReference>